<evidence type="ECO:0000256" key="5">
    <source>
        <dbReference type="ARBA" id="ARBA00022989"/>
    </source>
</evidence>
<reference evidence="10 11" key="1">
    <citation type="submission" date="2019-11" db="EMBL/GenBank/DDBJ databases">
        <title>Draft genome of Amycolatopsis RM579.</title>
        <authorList>
            <person name="Duangmal K."/>
            <person name="Mingma R."/>
        </authorList>
    </citation>
    <scope>NUCLEOTIDE SEQUENCE [LARGE SCALE GENOMIC DNA]</scope>
    <source>
        <strain evidence="10 11">RM579</strain>
    </source>
</reference>
<organism evidence="10 11">
    <name type="scientific">Amycolatopsis pithecellobii</name>
    <dbReference type="NCBI Taxonomy" id="664692"/>
    <lineage>
        <taxon>Bacteria</taxon>
        <taxon>Bacillati</taxon>
        <taxon>Actinomycetota</taxon>
        <taxon>Actinomycetes</taxon>
        <taxon>Pseudonocardiales</taxon>
        <taxon>Pseudonocardiaceae</taxon>
        <taxon>Amycolatopsis</taxon>
    </lineage>
</organism>
<gene>
    <name evidence="10" type="ORF">GKO32_26165</name>
</gene>
<feature type="domain" description="Major facilitator superfamily (MFS) profile" evidence="9">
    <location>
        <begin position="21"/>
        <end position="430"/>
    </location>
</feature>
<keyword evidence="4 8" id="KW-0812">Transmembrane</keyword>
<protein>
    <submittedName>
        <fullName evidence="10">MFS transporter</fullName>
    </submittedName>
</protein>
<feature type="transmembrane region" description="Helical" evidence="8">
    <location>
        <begin position="408"/>
        <end position="427"/>
    </location>
</feature>
<feature type="transmembrane region" description="Helical" evidence="8">
    <location>
        <begin position="59"/>
        <end position="82"/>
    </location>
</feature>
<dbReference type="RefSeq" id="WP_154759560.1">
    <property type="nucleotide sequence ID" value="NZ_WMBA01000048.1"/>
</dbReference>
<dbReference type="AlphaFoldDB" id="A0A6N7Z6C6"/>
<dbReference type="Proteomes" id="UP000440096">
    <property type="component" value="Unassembled WGS sequence"/>
</dbReference>
<dbReference type="CDD" id="cd17369">
    <property type="entry name" value="MFS_ShiA_like"/>
    <property type="match status" value="1"/>
</dbReference>
<evidence type="ECO:0000256" key="6">
    <source>
        <dbReference type="ARBA" id="ARBA00023136"/>
    </source>
</evidence>
<evidence type="ECO:0000256" key="1">
    <source>
        <dbReference type="ARBA" id="ARBA00004651"/>
    </source>
</evidence>
<dbReference type="GO" id="GO:0022857">
    <property type="term" value="F:transmembrane transporter activity"/>
    <property type="evidence" value="ECO:0007669"/>
    <property type="project" value="InterPro"/>
</dbReference>
<dbReference type="PANTHER" id="PTHR43045:SF1">
    <property type="entry name" value="SHIKIMATE TRANSPORTER"/>
    <property type="match status" value="1"/>
</dbReference>
<feature type="transmembrane region" description="Helical" evidence="8">
    <location>
        <begin position="283"/>
        <end position="305"/>
    </location>
</feature>
<feature type="transmembrane region" description="Helical" evidence="8">
    <location>
        <begin position="21"/>
        <end position="47"/>
    </location>
</feature>
<feature type="transmembrane region" description="Helical" evidence="8">
    <location>
        <begin position="314"/>
        <end position="333"/>
    </location>
</feature>
<dbReference type="InterPro" id="IPR005829">
    <property type="entry name" value="Sugar_transporter_CS"/>
</dbReference>
<keyword evidence="3" id="KW-1003">Cell membrane</keyword>
<feature type="region of interest" description="Disordered" evidence="7">
    <location>
        <begin position="433"/>
        <end position="453"/>
    </location>
</feature>
<evidence type="ECO:0000259" key="9">
    <source>
        <dbReference type="PROSITE" id="PS50850"/>
    </source>
</evidence>
<feature type="transmembrane region" description="Helical" evidence="8">
    <location>
        <begin position="339"/>
        <end position="362"/>
    </location>
</feature>
<accession>A0A6N7Z6C6</accession>
<dbReference type="InterPro" id="IPR020846">
    <property type="entry name" value="MFS_dom"/>
</dbReference>
<keyword evidence="11" id="KW-1185">Reference proteome</keyword>
<evidence type="ECO:0000313" key="11">
    <source>
        <dbReference type="Proteomes" id="UP000440096"/>
    </source>
</evidence>
<dbReference type="Pfam" id="PF07690">
    <property type="entry name" value="MFS_1"/>
    <property type="match status" value="1"/>
</dbReference>
<comment type="subcellular location">
    <subcellularLocation>
        <location evidence="1">Cell membrane</location>
        <topology evidence="1">Multi-pass membrane protein</topology>
    </subcellularLocation>
</comment>
<feature type="transmembrane region" description="Helical" evidence="8">
    <location>
        <begin position="94"/>
        <end position="112"/>
    </location>
</feature>
<evidence type="ECO:0000256" key="8">
    <source>
        <dbReference type="SAM" id="Phobius"/>
    </source>
</evidence>
<feature type="transmembrane region" description="Helical" evidence="8">
    <location>
        <begin position="193"/>
        <end position="212"/>
    </location>
</feature>
<sequence>MSGMTQLSEMHAVDPVARRRAVMASTVGSVLEFYEFVIYGTAAALVFPKLFFTGLDPLAATYLSFGSLAVGFAARPLGGLIFGHFGDRYGRKRMLVITMALIGSSTVLMGLLPTSAQVGSWAAVILVTLRLVQGIALGGEWSGAVLTSMEHARPDRRGFVTSLVSAGGPAGIVLASLVTALVAALTGKEFLTWGWRVPFLLGIVLFVVALYLRRRVTESPQFAAVVADSAVRSERAPVIAVLGRYPFQVVMGMLGSIAPLFLQSMVSTFVVTYSVSAGLDRSLVLTTVSAGNAALIVILTATAILSDKVGRKPVLLLGAALGVVLAWPFFWLLQGATVGGLIVAVAIINPVVVGAMSGPLAAWLGEQFPTRVRYTGTSLSYQAAATLGAGLAPVVATALLTAGGGSPFYIAGLVAVLSALGGVAIVLTRSRQTAPSPVPNVDRPDPKPVSDPG</sequence>
<evidence type="ECO:0000313" key="10">
    <source>
        <dbReference type="EMBL" id="MTD57429.1"/>
    </source>
</evidence>
<evidence type="ECO:0000256" key="4">
    <source>
        <dbReference type="ARBA" id="ARBA00022692"/>
    </source>
</evidence>
<dbReference type="PROSITE" id="PS00216">
    <property type="entry name" value="SUGAR_TRANSPORT_1"/>
    <property type="match status" value="1"/>
</dbReference>
<dbReference type="InterPro" id="IPR036259">
    <property type="entry name" value="MFS_trans_sf"/>
</dbReference>
<dbReference type="PROSITE" id="PS50850">
    <property type="entry name" value="MFS"/>
    <property type="match status" value="1"/>
</dbReference>
<keyword evidence="5 8" id="KW-1133">Transmembrane helix</keyword>
<feature type="transmembrane region" description="Helical" evidence="8">
    <location>
        <begin position="249"/>
        <end position="271"/>
    </location>
</feature>
<dbReference type="EMBL" id="WMBA01000048">
    <property type="protein sequence ID" value="MTD57429.1"/>
    <property type="molecule type" value="Genomic_DNA"/>
</dbReference>
<dbReference type="GO" id="GO:0005886">
    <property type="term" value="C:plasma membrane"/>
    <property type="evidence" value="ECO:0007669"/>
    <property type="project" value="UniProtKB-SubCell"/>
</dbReference>
<dbReference type="PANTHER" id="PTHR43045">
    <property type="entry name" value="SHIKIMATE TRANSPORTER"/>
    <property type="match status" value="1"/>
</dbReference>
<dbReference type="InterPro" id="IPR011701">
    <property type="entry name" value="MFS"/>
</dbReference>
<feature type="transmembrane region" description="Helical" evidence="8">
    <location>
        <begin position="383"/>
        <end position="402"/>
    </location>
</feature>
<keyword evidence="6 8" id="KW-0472">Membrane</keyword>
<feature type="transmembrane region" description="Helical" evidence="8">
    <location>
        <begin position="118"/>
        <end position="138"/>
    </location>
</feature>
<evidence type="ECO:0000256" key="7">
    <source>
        <dbReference type="SAM" id="MobiDB-lite"/>
    </source>
</evidence>
<dbReference type="OrthoDB" id="8953821at2"/>
<dbReference type="Gene3D" id="1.20.1250.20">
    <property type="entry name" value="MFS general substrate transporter like domains"/>
    <property type="match status" value="1"/>
</dbReference>
<name>A0A6N7Z6C6_9PSEU</name>
<comment type="caution">
    <text evidence="10">The sequence shown here is derived from an EMBL/GenBank/DDBJ whole genome shotgun (WGS) entry which is preliminary data.</text>
</comment>
<dbReference type="SUPFAM" id="SSF103473">
    <property type="entry name" value="MFS general substrate transporter"/>
    <property type="match status" value="1"/>
</dbReference>
<evidence type="ECO:0000256" key="3">
    <source>
        <dbReference type="ARBA" id="ARBA00022475"/>
    </source>
</evidence>
<feature type="transmembrane region" description="Helical" evidence="8">
    <location>
        <begin position="159"/>
        <end position="187"/>
    </location>
</feature>
<proteinExistence type="predicted"/>
<keyword evidence="2" id="KW-0813">Transport</keyword>
<evidence type="ECO:0000256" key="2">
    <source>
        <dbReference type="ARBA" id="ARBA00022448"/>
    </source>
</evidence>
<feature type="compositionally biased region" description="Basic and acidic residues" evidence="7">
    <location>
        <begin position="442"/>
        <end position="453"/>
    </location>
</feature>